<dbReference type="Proteomes" id="UP000319801">
    <property type="component" value="Unassembled WGS sequence"/>
</dbReference>
<sequence>MGSSSRTGFPISDSDSEQLPVIDFSQKPKSSVSSASPGTPPVSVRPPAGNVFVVSSDSEEEEEVFVPLAVRLKQKSASESQTSSVSQRNSGSDAQCDGKTDGGGPGAPRSYGKEDEDAGVRKRKRTAEEMEEIRDEALRRKAEREKQHGERERLRAERKALTDAVKAMRPDECLKHLVVLVDPGGASGSGGRLSPPGSWFYAGEQQLIIH</sequence>
<keyword evidence="3" id="KW-1185">Reference proteome</keyword>
<evidence type="ECO:0000313" key="3">
    <source>
        <dbReference type="Proteomes" id="UP000319801"/>
    </source>
</evidence>
<protein>
    <submittedName>
        <fullName evidence="2">Uncharacterized protein</fullName>
    </submittedName>
</protein>
<proteinExistence type="predicted"/>
<accession>A0A556VW62</accession>
<feature type="compositionally biased region" description="Basic and acidic residues" evidence="1">
    <location>
        <begin position="135"/>
        <end position="155"/>
    </location>
</feature>
<gene>
    <name evidence="2" type="ORF">Baya_16683</name>
</gene>
<feature type="compositionally biased region" description="Low complexity" evidence="1">
    <location>
        <begin position="25"/>
        <end position="37"/>
    </location>
</feature>
<comment type="caution">
    <text evidence="2">The sequence shown here is derived from an EMBL/GenBank/DDBJ whole genome shotgun (WGS) entry which is preliminary data.</text>
</comment>
<feature type="region of interest" description="Disordered" evidence="1">
    <location>
        <begin position="72"/>
        <end position="155"/>
    </location>
</feature>
<dbReference type="AlphaFoldDB" id="A0A556VW62"/>
<name>A0A556VW62_BAGYA</name>
<feature type="compositionally biased region" description="Low complexity" evidence="1">
    <location>
        <begin position="75"/>
        <end position="92"/>
    </location>
</feature>
<reference evidence="2 3" key="1">
    <citation type="journal article" date="2019" name="Genome Biol. Evol.">
        <title>Whole-Genome Sequencing of the Giant Devil Catfish, Bagarius yarrelli.</title>
        <authorList>
            <person name="Jiang W."/>
            <person name="Lv Y."/>
            <person name="Cheng L."/>
            <person name="Yang K."/>
            <person name="Chao B."/>
            <person name="Wang X."/>
            <person name="Li Y."/>
            <person name="Pan X."/>
            <person name="You X."/>
            <person name="Zhang Y."/>
            <person name="Yang J."/>
            <person name="Li J."/>
            <person name="Zhang X."/>
            <person name="Liu S."/>
            <person name="Sun C."/>
            <person name="Yang J."/>
            <person name="Shi Q."/>
        </authorList>
    </citation>
    <scope>NUCLEOTIDE SEQUENCE [LARGE SCALE GENOMIC DNA]</scope>
    <source>
        <strain evidence="2">JWS20170419001</strain>
        <tissue evidence="2">Muscle</tissue>
    </source>
</reference>
<dbReference type="EMBL" id="VCAZ01000341">
    <property type="protein sequence ID" value="TUC86174.1"/>
    <property type="molecule type" value="Genomic_DNA"/>
</dbReference>
<evidence type="ECO:0000256" key="1">
    <source>
        <dbReference type="SAM" id="MobiDB-lite"/>
    </source>
</evidence>
<evidence type="ECO:0000313" key="2">
    <source>
        <dbReference type="EMBL" id="TUC86174.1"/>
    </source>
</evidence>
<feature type="region of interest" description="Disordered" evidence="1">
    <location>
        <begin position="1"/>
        <end position="60"/>
    </location>
</feature>
<organism evidence="2 3">
    <name type="scientific">Bagarius yarrelli</name>
    <name type="common">Goonch</name>
    <name type="synonym">Bagrus yarrelli</name>
    <dbReference type="NCBI Taxonomy" id="175774"/>
    <lineage>
        <taxon>Eukaryota</taxon>
        <taxon>Metazoa</taxon>
        <taxon>Chordata</taxon>
        <taxon>Craniata</taxon>
        <taxon>Vertebrata</taxon>
        <taxon>Euteleostomi</taxon>
        <taxon>Actinopterygii</taxon>
        <taxon>Neopterygii</taxon>
        <taxon>Teleostei</taxon>
        <taxon>Ostariophysi</taxon>
        <taxon>Siluriformes</taxon>
        <taxon>Sisoridae</taxon>
        <taxon>Sisorinae</taxon>
        <taxon>Bagarius</taxon>
    </lineage>
</organism>